<organism evidence="2 3">
    <name type="scientific">Phormidium nigroviride PCC 7112</name>
    <dbReference type="NCBI Taxonomy" id="179408"/>
    <lineage>
        <taxon>Bacteria</taxon>
        <taxon>Bacillati</taxon>
        <taxon>Cyanobacteriota</taxon>
        <taxon>Cyanophyceae</taxon>
        <taxon>Oscillatoriophycideae</taxon>
        <taxon>Oscillatoriales</taxon>
        <taxon>Oscillatoriaceae</taxon>
        <taxon>Phormidium</taxon>
    </lineage>
</organism>
<dbReference type="RefSeq" id="WP_015174494.1">
    <property type="nucleotide sequence ID" value="NC_019729.1"/>
</dbReference>
<dbReference type="InterPro" id="IPR027417">
    <property type="entry name" value="P-loop_NTPase"/>
</dbReference>
<proteinExistence type="predicted"/>
<dbReference type="PATRIC" id="fig|179408.3.peg.711"/>
<dbReference type="KEGG" id="oni:Osc7112_0568"/>
<name>K9VCH3_9CYAN</name>
<sequence>MDAKTVRKIFDTLPPKRKQVLLRVLAGESKAKIALDICDGSEDAVQQNLRQLYKDFQLRDERERKLPGLISLFAKSMPELIGAGNSQGINESQPSVYDDEIWVGGEEPKSANPSTSLDRATVQRLEGGRAIRQDNFVALYKAVGIENREEIVDKNRTQASYMEFSVYKHDDWVGRETLIDELSNKVRGSCRVLLLVGITGIGKTALAERLVQELRGDWTEHKENFEDENKASDFASVALQWLEKWGEIVPKDDRKPEQLLRRLVKHLRENRYLILIDSIEYLLTGNEDDGWGDFADEWWGKFFVILLAEPSCESRFILTSQDLPTKFETAECDRYKNLWHCQLLKGLEIPEQIALFQKSELDGDFELPYTPLRVMGEVYDGHPLALRTIAGEIKGSYGGKVRAYWKDNSRYIEEVKEAIDEARNQGIVKGDRDRWQLASYTKVLRRKVKERIDNTLERLKNDVYDAYLLLCMASIYRCEVKETWWLINLEDEGYSEEQQKAAMQTLRERYLVEYGGIDDEDNRLVGQHNLIRSVAIAHRLILP</sequence>
<dbReference type="STRING" id="179408.Osc7112_0568"/>
<evidence type="ECO:0000313" key="2">
    <source>
        <dbReference type="EMBL" id="AFZ05162.1"/>
    </source>
</evidence>
<dbReference type="AlphaFoldDB" id="K9VCH3"/>
<dbReference type="Gene3D" id="3.40.50.300">
    <property type="entry name" value="P-loop containing nucleotide triphosphate hydrolases"/>
    <property type="match status" value="1"/>
</dbReference>
<dbReference type="EMBL" id="CP003614">
    <property type="protein sequence ID" value="AFZ05162.1"/>
    <property type="molecule type" value="Genomic_DNA"/>
</dbReference>
<dbReference type="PRINTS" id="PR00364">
    <property type="entry name" value="DISEASERSIST"/>
</dbReference>
<keyword evidence="3" id="KW-1185">Reference proteome</keyword>
<dbReference type="eggNOG" id="COG1474">
    <property type="taxonomic scope" value="Bacteria"/>
</dbReference>
<gene>
    <name evidence="2" type="ORF">Osc7112_0568</name>
</gene>
<accession>K9VCH3</accession>
<dbReference type="Pfam" id="PF20703">
    <property type="entry name" value="nSTAND1"/>
    <property type="match status" value="1"/>
</dbReference>
<dbReference type="Proteomes" id="UP000010478">
    <property type="component" value="Chromosome"/>
</dbReference>
<evidence type="ECO:0000313" key="3">
    <source>
        <dbReference type="Proteomes" id="UP000010478"/>
    </source>
</evidence>
<dbReference type="SUPFAM" id="SSF52540">
    <property type="entry name" value="P-loop containing nucleoside triphosphate hydrolases"/>
    <property type="match status" value="1"/>
</dbReference>
<dbReference type="InterPro" id="IPR003593">
    <property type="entry name" value="AAA+_ATPase"/>
</dbReference>
<dbReference type="InterPro" id="IPR049052">
    <property type="entry name" value="nSTAND1"/>
</dbReference>
<dbReference type="SMART" id="SM00382">
    <property type="entry name" value="AAA"/>
    <property type="match status" value="1"/>
</dbReference>
<protein>
    <submittedName>
        <fullName evidence="2">AAA ATPase</fullName>
    </submittedName>
</protein>
<feature type="domain" description="AAA+ ATPase" evidence="1">
    <location>
        <begin position="189"/>
        <end position="344"/>
    </location>
</feature>
<reference evidence="2 3" key="1">
    <citation type="submission" date="2012-05" db="EMBL/GenBank/DDBJ databases">
        <title>Finished chromosome of genome of Oscillatoria sp. PCC 7112.</title>
        <authorList>
            <consortium name="US DOE Joint Genome Institute"/>
            <person name="Gugger M."/>
            <person name="Coursin T."/>
            <person name="Rippka R."/>
            <person name="Tandeau De Marsac N."/>
            <person name="Huntemann M."/>
            <person name="Wei C.-L."/>
            <person name="Han J."/>
            <person name="Detter J.C."/>
            <person name="Han C."/>
            <person name="Tapia R."/>
            <person name="Davenport K."/>
            <person name="Daligault H."/>
            <person name="Erkkila T."/>
            <person name="Gu W."/>
            <person name="Munk A.C.C."/>
            <person name="Teshima H."/>
            <person name="Xu Y."/>
            <person name="Chain P."/>
            <person name="Chen A."/>
            <person name="Krypides N."/>
            <person name="Mavromatis K."/>
            <person name="Markowitz V."/>
            <person name="Szeto E."/>
            <person name="Ivanova N."/>
            <person name="Mikhailova N."/>
            <person name="Ovchinnikova G."/>
            <person name="Pagani I."/>
            <person name="Pati A."/>
            <person name="Goodwin L."/>
            <person name="Peters L."/>
            <person name="Pitluck S."/>
            <person name="Woyke T."/>
            <person name="Kerfeld C."/>
        </authorList>
    </citation>
    <scope>NUCLEOTIDE SEQUENCE [LARGE SCALE GENOMIC DNA]</scope>
    <source>
        <strain evidence="2 3">PCC 7112</strain>
    </source>
</reference>
<dbReference type="HOGENOM" id="CLU_579667_0_0_3"/>
<evidence type="ECO:0000259" key="1">
    <source>
        <dbReference type="SMART" id="SM00382"/>
    </source>
</evidence>